<feature type="domain" description="MUN" evidence="1">
    <location>
        <begin position="1"/>
        <end position="46"/>
    </location>
</feature>
<proteinExistence type="predicted"/>
<dbReference type="InterPro" id="IPR033227">
    <property type="entry name" value="CAPS"/>
</dbReference>
<reference evidence="2 3" key="1">
    <citation type="journal article" date="2018" name="Mol. Genet. Genomics">
        <title>The red deer Cervus elaphus genome CerEla1.0: sequencing, annotating, genes, and chromosomes.</title>
        <authorList>
            <person name="Bana N.A."/>
            <person name="Nyiri A."/>
            <person name="Nagy J."/>
            <person name="Frank K."/>
            <person name="Nagy T."/>
            <person name="Steger V."/>
            <person name="Schiller M."/>
            <person name="Lakatos P."/>
            <person name="Sugar L."/>
            <person name="Horn P."/>
            <person name="Barta E."/>
            <person name="Orosz L."/>
        </authorList>
    </citation>
    <scope>NUCLEOTIDE SEQUENCE [LARGE SCALE GENOMIC DNA]</scope>
    <source>
        <strain evidence="2">Hungarian</strain>
    </source>
</reference>
<gene>
    <name evidence="2" type="ORF">Celaphus_00010396</name>
</gene>
<feature type="non-terminal residue" evidence="2">
    <location>
        <position position="47"/>
    </location>
</feature>
<evidence type="ECO:0000313" key="3">
    <source>
        <dbReference type="Proteomes" id="UP000242450"/>
    </source>
</evidence>
<evidence type="ECO:0000259" key="1">
    <source>
        <dbReference type="Pfam" id="PF06292"/>
    </source>
</evidence>
<dbReference type="GO" id="GO:1990504">
    <property type="term" value="P:dense core granule exocytosis"/>
    <property type="evidence" value="ECO:0007669"/>
    <property type="project" value="InterPro"/>
</dbReference>
<keyword evidence="3" id="KW-1185">Reference proteome</keyword>
<dbReference type="GO" id="GO:0045921">
    <property type="term" value="P:positive regulation of exocytosis"/>
    <property type="evidence" value="ECO:0007669"/>
    <property type="project" value="TreeGrafter"/>
</dbReference>
<evidence type="ECO:0000313" key="2">
    <source>
        <dbReference type="EMBL" id="OWK02627.1"/>
    </source>
</evidence>
<dbReference type="Proteomes" id="UP000242450">
    <property type="component" value="Chromosome 24"/>
</dbReference>
<organism evidence="2 3">
    <name type="scientific">Cervus elaphus hippelaphus</name>
    <name type="common">European red deer</name>
    <dbReference type="NCBI Taxonomy" id="46360"/>
    <lineage>
        <taxon>Eukaryota</taxon>
        <taxon>Metazoa</taxon>
        <taxon>Chordata</taxon>
        <taxon>Craniata</taxon>
        <taxon>Vertebrata</taxon>
        <taxon>Euteleostomi</taxon>
        <taxon>Mammalia</taxon>
        <taxon>Eutheria</taxon>
        <taxon>Laurasiatheria</taxon>
        <taxon>Artiodactyla</taxon>
        <taxon>Ruminantia</taxon>
        <taxon>Pecora</taxon>
        <taxon>Cervidae</taxon>
        <taxon>Cervinae</taxon>
        <taxon>Cervus</taxon>
    </lineage>
</organism>
<accession>A0A212C9G1</accession>
<dbReference type="GO" id="GO:0098978">
    <property type="term" value="C:glutamatergic synapse"/>
    <property type="evidence" value="ECO:0007669"/>
    <property type="project" value="TreeGrafter"/>
</dbReference>
<dbReference type="GO" id="GO:0016079">
    <property type="term" value="P:synaptic vesicle exocytosis"/>
    <property type="evidence" value="ECO:0007669"/>
    <property type="project" value="InterPro"/>
</dbReference>
<dbReference type="Pfam" id="PF06292">
    <property type="entry name" value="MUN"/>
    <property type="match status" value="1"/>
</dbReference>
<name>A0A212C9G1_CEREH</name>
<dbReference type="InterPro" id="IPR010439">
    <property type="entry name" value="MUN_dom"/>
</dbReference>
<dbReference type="PANTHER" id="PTHR12166:SF6">
    <property type="entry name" value="CALCIUM-DEPENDENT SECRETION ACTIVATOR 1"/>
    <property type="match status" value="1"/>
</dbReference>
<sequence>MFNVMVDAKAQSTKLCSMEMGQEHQYHSKIDELIEETVKEMITLLVA</sequence>
<comment type="caution">
    <text evidence="2">The sequence shown here is derived from an EMBL/GenBank/DDBJ whole genome shotgun (WGS) entry which is preliminary data.</text>
</comment>
<dbReference type="OrthoDB" id="10063282at2759"/>
<dbReference type="AlphaFoldDB" id="A0A212C9G1"/>
<dbReference type="EMBL" id="MKHE01000024">
    <property type="protein sequence ID" value="OWK02627.1"/>
    <property type="molecule type" value="Genomic_DNA"/>
</dbReference>
<dbReference type="PANTHER" id="PTHR12166">
    <property type="entry name" value="CALCIUM-DEPENDENT SECRETION ACTIVATOR"/>
    <property type="match status" value="1"/>
</dbReference>
<protein>
    <submittedName>
        <fullName evidence="2">CADPS</fullName>
    </submittedName>
</protein>
<dbReference type="GO" id="GO:0098793">
    <property type="term" value="C:presynapse"/>
    <property type="evidence" value="ECO:0007669"/>
    <property type="project" value="GOC"/>
</dbReference>